<accession>A0ABW3H791</accession>
<feature type="transmembrane region" description="Helical" evidence="1">
    <location>
        <begin position="165"/>
        <end position="186"/>
    </location>
</feature>
<dbReference type="EMBL" id="JBHTJG010000006">
    <property type="protein sequence ID" value="MFD0947366.1"/>
    <property type="molecule type" value="Genomic_DNA"/>
</dbReference>
<evidence type="ECO:0000313" key="2">
    <source>
        <dbReference type="EMBL" id="MFD0947366.1"/>
    </source>
</evidence>
<evidence type="ECO:0000313" key="3">
    <source>
        <dbReference type="Proteomes" id="UP001596977"/>
    </source>
</evidence>
<keyword evidence="1" id="KW-0812">Transmembrane</keyword>
<feature type="transmembrane region" description="Helical" evidence="1">
    <location>
        <begin position="115"/>
        <end position="135"/>
    </location>
</feature>
<organism evidence="2 3">
    <name type="scientific">Sphingomonas canadensis</name>
    <dbReference type="NCBI Taxonomy" id="1219257"/>
    <lineage>
        <taxon>Bacteria</taxon>
        <taxon>Pseudomonadati</taxon>
        <taxon>Pseudomonadota</taxon>
        <taxon>Alphaproteobacteria</taxon>
        <taxon>Sphingomonadales</taxon>
        <taxon>Sphingomonadaceae</taxon>
        <taxon>Sphingomonas</taxon>
    </lineage>
</organism>
<gene>
    <name evidence="2" type="ORF">ACFQ1E_13535</name>
</gene>
<keyword evidence="1" id="KW-0472">Membrane</keyword>
<dbReference type="Proteomes" id="UP001596977">
    <property type="component" value="Unassembled WGS sequence"/>
</dbReference>
<keyword evidence="1" id="KW-1133">Transmembrane helix</keyword>
<name>A0ABW3H791_9SPHN</name>
<feature type="transmembrane region" description="Helical" evidence="1">
    <location>
        <begin position="59"/>
        <end position="82"/>
    </location>
</feature>
<evidence type="ECO:0008006" key="4">
    <source>
        <dbReference type="Google" id="ProtNLM"/>
    </source>
</evidence>
<proteinExistence type="predicted"/>
<keyword evidence="3" id="KW-1185">Reference proteome</keyword>
<feature type="transmembrane region" description="Helical" evidence="1">
    <location>
        <begin position="89"/>
        <end position="109"/>
    </location>
</feature>
<protein>
    <recommendedName>
        <fullName evidence="4">DoxX family protein</fullName>
    </recommendedName>
</protein>
<comment type="caution">
    <text evidence="2">The sequence shown here is derived from an EMBL/GenBank/DDBJ whole genome shotgun (WGS) entry which is preliminary data.</text>
</comment>
<dbReference type="RefSeq" id="WP_264944857.1">
    <property type="nucleotide sequence ID" value="NZ_JAPDRA010000006.1"/>
</dbReference>
<feature type="transmembrane region" description="Helical" evidence="1">
    <location>
        <begin position="21"/>
        <end position="39"/>
    </location>
</feature>
<sequence>MAEPAGATASNGMGGTGERHAFTGFAYACQFFYGGWFLFHGLNYWFGFYFDRSVLPGPGLVPALAESGVMTIVKLLEIVIGLALLLDRFAALAIVGAWPITLMIAYVNGSHLTRFGLSVSAVIIALNAIMSLGHLDRYRAMLAYHAGAPVLGQGGARPIAGIGHILAAAGGVAAAAGVTYLTLWLLH</sequence>
<reference evidence="3" key="1">
    <citation type="journal article" date="2019" name="Int. J. Syst. Evol. Microbiol.">
        <title>The Global Catalogue of Microorganisms (GCM) 10K type strain sequencing project: providing services to taxonomists for standard genome sequencing and annotation.</title>
        <authorList>
            <consortium name="The Broad Institute Genomics Platform"/>
            <consortium name="The Broad Institute Genome Sequencing Center for Infectious Disease"/>
            <person name="Wu L."/>
            <person name="Ma J."/>
        </authorList>
    </citation>
    <scope>NUCLEOTIDE SEQUENCE [LARGE SCALE GENOMIC DNA]</scope>
    <source>
        <strain evidence="3">CCUG 62982</strain>
    </source>
</reference>
<evidence type="ECO:0000256" key="1">
    <source>
        <dbReference type="SAM" id="Phobius"/>
    </source>
</evidence>